<dbReference type="EMBL" id="CP108253">
    <property type="protein sequence ID" value="WTU38256.1"/>
    <property type="molecule type" value="Genomic_DNA"/>
</dbReference>
<feature type="domain" description="Transposase DDE" evidence="1">
    <location>
        <begin position="33"/>
        <end position="150"/>
    </location>
</feature>
<dbReference type="AlphaFoldDB" id="A0AAU2GRH4"/>
<accession>A0AAU2GRH4</accession>
<reference evidence="2" key="1">
    <citation type="submission" date="2022-10" db="EMBL/GenBank/DDBJ databases">
        <title>The complete genomes of actinobacterial strains from the NBC collection.</title>
        <authorList>
            <person name="Joergensen T.S."/>
            <person name="Alvarez Arevalo M."/>
            <person name="Sterndorff E.B."/>
            <person name="Faurdal D."/>
            <person name="Vuksanovic O."/>
            <person name="Mourched A.-S."/>
            <person name="Charusanti P."/>
            <person name="Shaw S."/>
            <person name="Blin K."/>
            <person name="Weber T."/>
        </authorList>
    </citation>
    <scope>NUCLEOTIDE SEQUENCE</scope>
    <source>
        <strain evidence="2">NBC_00060</strain>
    </source>
</reference>
<proteinExistence type="predicted"/>
<protein>
    <submittedName>
        <fullName evidence="2">Transposase</fullName>
    </submittedName>
</protein>
<gene>
    <name evidence="2" type="ORF">OHV25_00990</name>
</gene>
<organism evidence="2">
    <name type="scientific">Streptomyces sp. NBC_00060</name>
    <dbReference type="NCBI Taxonomy" id="2975636"/>
    <lineage>
        <taxon>Bacteria</taxon>
        <taxon>Bacillati</taxon>
        <taxon>Actinomycetota</taxon>
        <taxon>Actinomycetes</taxon>
        <taxon>Kitasatosporales</taxon>
        <taxon>Streptomycetaceae</taxon>
        <taxon>Streptomyces</taxon>
    </lineage>
</organism>
<dbReference type="Pfam" id="PF13751">
    <property type="entry name" value="DDE_Tnp_1_6"/>
    <property type="match status" value="1"/>
</dbReference>
<evidence type="ECO:0000259" key="1">
    <source>
        <dbReference type="Pfam" id="PF13751"/>
    </source>
</evidence>
<dbReference type="InterPro" id="IPR025668">
    <property type="entry name" value="Tnp_DDE_dom"/>
</dbReference>
<name>A0AAU2GRH4_9ACTN</name>
<sequence>MPTPGPQDHPGFTKTDFIPDWQARTLTCLRHVTSHPWKPTLGDQHERLSVLFPKPACRACEDRLACTGNTDGRARHITLLPQRLQEIQTRVRSEQDTEPWQRNYAIRAGCEATVSETVHAHGLRHCRHHGIARTHVQHVLTAAGANIIRLSQSGPPGSELPARTRPASRFRQLCRDLSS</sequence>
<evidence type="ECO:0000313" key="2">
    <source>
        <dbReference type="EMBL" id="WTU38256.1"/>
    </source>
</evidence>